<sequence length="318" mass="35441">MNIRQEDIAAENILKRAELNRITRQLKSRLSKTNLKSKLKEKKSLSNISNHHHNTLHSSPAITKSNLTTPKRVHKKKSIESIDANKTEDEASPIRNNNNNLPPSSPLYEEFQIPIIPKTPPQQKITLNTDIYNSSSTNKTQINYSSPVAKQQGLSSSATQPPPQQHLSTPKRPRDEGADLLMFLATSPSPVQYKNYPSTPSRSITQSTSQTNIPSSSSQQQLLQPKSNNNGSHKFATPATPKRSINLMKTPGFNMNDYVNLFSPSPRISRTPGTITTTNAMVNNSSGLNQINGLEHHHQQIEERNDIKDDVSGKLIKF</sequence>
<evidence type="ECO:0000313" key="2">
    <source>
        <dbReference type="EMBL" id="ODQ57464.1"/>
    </source>
</evidence>
<evidence type="ECO:0000313" key="3">
    <source>
        <dbReference type="Proteomes" id="UP000094112"/>
    </source>
</evidence>
<evidence type="ECO:0000256" key="1">
    <source>
        <dbReference type="SAM" id="MobiDB-lite"/>
    </source>
</evidence>
<gene>
    <name evidence="2" type="ORF">WICANDRAFT_64813</name>
</gene>
<dbReference type="GeneID" id="30201058"/>
<dbReference type="PANTHER" id="PTHR40468:SF1">
    <property type="entry name" value="TOPOISOMERASE I DAMAGE AFFECTED PROTEIN 11"/>
    <property type="match status" value="1"/>
</dbReference>
<keyword evidence="3" id="KW-1185">Reference proteome</keyword>
<feature type="region of interest" description="Disordered" evidence="1">
    <location>
        <begin position="33"/>
        <end position="107"/>
    </location>
</feature>
<organism evidence="2 3">
    <name type="scientific">Wickerhamomyces anomalus (strain ATCC 58044 / CBS 1984 / NCYC 433 / NRRL Y-366-8)</name>
    <name type="common">Yeast</name>
    <name type="synonym">Hansenula anomala</name>
    <dbReference type="NCBI Taxonomy" id="683960"/>
    <lineage>
        <taxon>Eukaryota</taxon>
        <taxon>Fungi</taxon>
        <taxon>Dikarya</taxon>
        <taxon>Ascomycota</taxon>
        <taxon>Saccharomycotina</taxon>
        <taxon>Saccharomycetes</taxon>
        <taxon>Phaffomycetales</taxon>
        <taxon>Wickerhamomycetaceae</taxon>
        <taxon>Wickerhamomyces</taxon>
    </lineage>
</organism>
<feature type="region of interest" description="Disordered" evidence="1">
    <location>
        <begin position="146"/>
        <end position="174"/>
    </location>
</feature>
<reference evidence="2 3" key="1">
    <citation type="journal article" date="2016" name="Proc. Natl. Acad. Sci. U.S.A.">
        <title>Comparative genomics of biotechnologically important yeasts.</title>
        <authorList>
            <person name="Riley R."/>
            <person name="Haridas S."/>
            <person name="Wolfe K.H."/>
            <person name="Lopes M.R."/>
            <person name="Hittinger C.T."/>
            <person name="Goeker M."/>
            <person name="Salamov A.A."/>
            <person name="Wisecaver J.H."/>
            <person name="Long T.M."/>
            <person name="Calvey C.H."/>
            <person name="Aerts A.L."/>
            <person name="Barry K.W."/>
            <person name="Choi C."/>
            <person name="Clum A."/>
            <person name="Coughlan A.Y."/>
            <person name="Deshpande S."/>
            <person name="Douglass A.P."/>
            <person name="Hanson S.J."/>
            <person name="Klenk H.-P."/>
            <person name="LaButti K.M."/>
            <person name="Lapidus A."/>
            <person name="Lindquist E.A."/>
            <person name="Lipzen A.M."/>
            <person name="Meier-Kolthoff J.P."/>
            <person name="Ohm R.A."/>
            <person name="Otillar R.P."/>
            <person name="Pangilinan J.L."/>
            <person name="Peng Y."/>
            <person name="Rokas A."/>
            <person name="Rosa C.A."/>
            <person name="Scheuner C."/>
            <person name="Sibirny A.A."/>
            <person name="Slot J.C."/>
            <person name="Stielow J.B."/>
            <person name="Sun H."/>
            <person name="Kurtzman C.P."/>
            <person name="Blackwell M."/>
            <person name="Grigoriev I.V."/>
            <person name="Jeffries T.W."/>
        </authorList>
    </citation>
    <scope>NUCLEOTIDE SEQUENCE [LARGE SCALE GENOMIC DNA]</scope>
    <source>
        <strain evidence="3">ATCC 58044 / CBS 1984 / NCYC 433 / NRRL Y-366-8</strain>
    </source>
</reference>
<dbReference type="EMBL" id="KV454213">
    <property type="protein sequence ID" value="ODQ57464.1"/>
    <property type="molecule type" value="Genomic_DNA"/>
</dbReference>
<protein>
    <submittedName>
        <fullName evidence="2">Uncharacterized protein</fullName>
    </submittedName>
</protein>
<name>A0A1E3NWG1_WICAA</name>
<accession>A0A1E3NWG1</accession>
<feature type="compositionally biased region" description="Polar residues" evidence="1">
    <location>
        <begin position="146"/>
        <end position="159"/>
    </location>
</feature>
<feature type="region of interest" description="Disordered" evidence="1">
    <location>
        <begin position="188"/>
        <end position="244"/>
    </location>
</feature>
<dbReference type="AlphaFoldDB" id="A0A1E3NWG1"/>
<dbReference type="PANTHER" id="PTHR40468">
    <property type="entry name" value="YALI0A15257P"/>
    <property type="match status" value="1"/>
</dbReference>
<dbReference type="RefSeq" id="XP_019036671.1">
    <property type="nucleotide sequence ID" value="XM_019183812.1"/>
</dbReference>
<feature type="compositionally biased region" description="Basic and acidic residues" evidence="1">
    <location>
        <begin position="78"/>
        <end position="89"/>
    </location>
</feature>
<proteinExistence type="predicted"/>
<feature type="compositionally biased region" description="Low complexity" evidence="1">
    <location>
        <begin position="197"/>
        <end position="224"/>
    </location>
</feature>
<feature type="compositionally biased region" description="Polar residues" evidence="1">
    <location>
        <begin position="56"/>
        <end position="69"/>
    </location>
</feature>
<dbReference type="OrthoDB" id="2163387at2759"/>
<dbReference type="Proteomes" id="UP000094112">
    <property type="component" value="Unassembled WGS sequence"/>
</dbReference>